<evidence type="ECO:0000313" key="2">
    <source>
        <dbReference type="EMBL" id="SDD71242.1"/>
    </source>
</evidence>
<evidence type="ECO:0000259" key="1">
    <source>
        <dbReference type="PROSITE" id="PS51708"/>
    </source>
</evidence>
<dbReference type="Gene3D" id="1.40.20.10">
    <property type="entry name" value="CHAD domain"/>
    <property type="match status" value="1"/>
</dbReference>
<sequence length="289" mass="32889">MSPSPAPFGLKKKHSLAFALPLLVRVLLRQADRQRHAILTGDDPEALHQYRVALRKARSLLRLFRRQLGPVAALLARQLAQTAQMSNGLREIDVLLHDWAGWSERLPAELQPAAGGVRLNLQAQRDVALQSFRRQLATLPAPLELLADSLDPNERADRPLKKPLRRVFRQQKRRLKRARRQLTAASPAADFHRARIAGKRLRYLLELFAEVRLPRQNRRRIERLRQLQDLLGQLQDAESHGHHLAGLAAQPVWTQRQQAVLTAVREQLLQQACQLREGLLGHNDQGPAK</sequence>
<dbReference type="Pfam" id="PF05235">
    <property type="entry name" value="CHAD"/>
    <property type="match status" value="1"/>
</dbReference>
<reference evidence="3" key="1">
    <citation type="submission" date="2016-10" db="EMBL/GenBank/DDBJ databases">
        <authorList>
            <person name="Varghese N."/>
            <person name="Submissions S."/>
        </authorList>
    </citation>
    <scope>NUCLEOTIDE SEQUENCE [LARGE SCALE GENOMIC DNA]</scope>
    <source>
        <strain evidence="3">DSM 8987</strain>
    </source>
</reference>
<dbReference type="STRING" id="57664.SAMN05661003_10186"/>
<dbReference type="AlphaFoldDB" id="A0A1G6WZ98"/>
<dbReference type="PROSITE" id="PS51708">
    <property type="entry name" value="CHAD"/>
    <property type="match status" value="1"/>
</dbReference>
<organism evidence="2 3">
    <name type="scientific">Desulfuromonas thiophila</name>
    <dbReference type="NCBI Taxonomy" id="57664"/>
    <lineage>
        <taxon>Bacteria</taxon>
        <taxon>Pseudomonadati</taxon>
        <taxon>Thermodesulfobacteriota</taxon>
        <taxon>Desulfuromonadia</taxon>
        <taxon>Desulfuromonadales</taxon>
        <taxon>Desulfuromonadaceae</taxon>
        <taxon>Desulfuromonas</taxon>
    </lineage>
</organism>
<name>A0A1G6WZ98_9BACT</name>
<evidence type="ECO:0000313" key="3">
    <source>
        <dbReference type="Proteomes" id="UP000243205"/>
    </source>
</evidence>
<dbReference type="InterPro" id="IPR007899">
    <property type="entry name" value="CHAD_dom"/>
</dbReference>
<protein>
    <submittedName>
        <fullName evidence="2">CHAD domain-containing protein</fullName>
    </submittedName>
</protein>
<dbReference type="SMART" id="SM00880">
    <property type="entry name" value="CHAD"/>
    <property type="match status" value="1"/>
</dbReference>
<accession>A0A1G6WZ98</accession>
<gene>
    <name evidence="2" type="ORF">SAMN05661003_10186</name>
</gene>
<dbReference type="PANTHER" id="PTHR39339">
    <property type="entry name" value="SLR1444 PROTEIN"/>
    <property type="match status" value="1"/>
</dbReference>
<proteinExistence type="predicted"/>
<feature type="domain" description="CHAD" evidence="1">
    <location>
        <begin position="13"/>
        <end position="288"/>
    </location>
</feature>
<dbReference type="PANTHER" id="PTHR39339:SF1">
    <property type="entry name" value="CHAD DOMAIN-CONTAINING PROTEIN"/>
    <property type="match status" value="1"/>
</dbReference>
<dbReference type="EMBL" id="FNAQ01000001">
    <property type="protein sequence ID" value="SDD71242.1"/>
    <property type="molecule type" value="Genomic_DNA"/>
</dbReference>
<keyword evidence="3" id="KW-1185">Reference proteome</keyword>
<dbReference type="Proteomes" id="UP000243205">
    <property type="component" value="Unassembled WGS sequence"/>
</dbReference>
<dbReference type="InterPro" id="IPR038186">
    <property type="entry name" value="CHAD_dom_sf"/>
</dbReference>
<dbReference type="RefSeq" id="WP_171906253.1">
    <property type="nucleotide sequence ID" value="NZ_FNAQ01000001.1"/>
</dbReference>